<dbReference type="Proteomes" id="UP000184480">
    <property type="component" value="Unassembled WGS sequence"/>
</dbReference>
<sequence>MKNRVLVVAVVITMAACKNDPNESTRTQSSPAETEIQIATDSVPQDTGAALQVIARHDLSPTDLYTDYDGGNQLQDYFVIELIDKATFLKNKQLAVSFISGDSTTFRKVNGELKLPCTNGSITFTDNISGNEKHKEFNFVGDVSTLNVYLLSGIYWEDWDYFFVDKQTGQTKQRFSNFPYLSVDQQFIVSIDIDSFEGAAYIDLYQVTDRRYIDPLIGMYVKSWIPVSSIDTIYWSKDNYLYIPVVNSRDYWEANGNYSGLDQYIRLKPVA</sequence>
<evidence type="ECO:0000313" key="2">
    <source>
        <dbReference type="Proteomes" id="UP000184480"/>
    </source>
</evidence>
<dbReference type="RefSeq" id="WP_139262098.1">
    <property type="nucleotide sequence ID" value="NZ_BBXL01000019.1"/>
</dbReference>
<dbReference type="PROSITE" id="PS51257">
    <property type="entry name" value="PROKAR_LIPOPROTEIN"/>
    <property type="match status" value="1"/>
</dbReference>
<organism evidence="1 2">
    <name type="scientific">Dysgonomonas macrotermitis</name>
    <dbReference type="NCBI Taxonomy" id="1346286"/>
    <lineage>
        <taxon>Bacteria</taxon>
        <taxon>Pseudomonadati</taxon>
        <taxon>Bacteroidota</taxon>
        <taxon>Bacteroidia</taxon>
        <taxon>Bacteroidales</taxon>
        <taxon>Dysgonomonadaceae</taxon>
        <taxon>Dysgonomonas</taxon>
    </lineage>
</organism>
<evidence type="ECO:0000313" key="1">
    <source>
        <dbReference type="EMBL" id="SHG13655.1"/>
    </source>
</evidence>
<keyword evidence="2" id="KW-1185">Reference proteome</keyword>
<dbReference type="AlphaFoldDB" id="A0A1M5HCG4"/>
<reference evidence="2" key="1">
    <citation type="submission" date="2016-11" db="EMBL/GenBank/DDBJ databases">
        <authorList>
            <person name="Varghese N."/>
            <person name="Submissions S."/>
        </authorList>
    </citation>
    <scope>NUCLEOTIDE SEQUENCE [LARGE SCALE GENOMIC DNA]</scope>
    <source>
        <strain evidence="2">DSM 27370</strain>
    </source>
</reference>
<gene>
    <name evidence="1" type="ORF">SAMN05444362_11623</name>
</gene>
<dbReference type="EMBL" id="FQUC01000016">
    <property type="protein sequence ID" value="SHG13655.1"/>
    <property type="molecule type" value="Genomic_DNA"/>
</dbReference>
<dbReference type="STRING" id="1346286.SAMN05444362_11623"/>
<name>A0A1M5HCG4_9BACT</name>
<accession>A0A1M5HCG4</accession>
<protein>
    <submittedName>
        <fullName evidence="1">Uncharacterized protein</fullName>
    </submittedName>
</protein>
<dbReference type="OrthoDB" id="995425at2"/>
<proteinExistence type="predicted"/>